<evidence type="ECO:0000256" key="4">
    <source>
        <dbReference type="SAM" id="MobiDB-lite"/>
    </source>
</evidence>
<feature type="signal peptide" evidence="5">
    <location>
        <begin position="1"/>
        <end position="22"/>
    </location>
</feature>
<keyword evidence="2" id="KW-0808">Transferase</keyword>
<keyword evidence="1" id="KW-0489">Methyltransferase</keyword>
<dbReference type="EMBL" id="HBHQ01001101">
    <property type="protein sequence ID" value="CAD9808883.1"/>
    <property type="molecule type" value="Transcribed_RNA"/>
</dbReference>
<dbReference type="GO" id="GO:0032259">
    <property type="term" value="P:methylation"/>
    <property type="evidence" value="ECO:0007669"/>
    <property type="project" value="UniProtKB-KW"/>
</dbReference>
<dbReference type="PANTHER" id="PTHR13271">
    <property type="entry name" value="UNCHARACTERIZED PUTATIVE METHYLTRANSFERASE"/>
    <property type="match status" value="1"/>
</dbReference>
<protein>
    <recommendedName>
        <fullName evidence="6">Rubisco LSMT substrate-binding domain-containing protein</fullName>
    </recommendedName>
</protein>
<evidence type="ECO:0000256" key="2">
    <source>
        <dbReference type="ARBA" id="ARBA00022679"/>
    </source>
</evidence>
<evidence type="ECO:0000259" key="6">
    <source>
        <dbReference type="Pfam" id="PF09273"/>
    </source>
</evidence>
<dbReference type="PANTHER" id="PTHR13271:SF123">
    <property type="entry name" value="RIBULOSE-1,5-BISPHOSPHATE CARBOXYLASE_OXYGENASE SMALL SUBUNIT N-METHYLTRANSFERASE I-RELATED"/>
    <property type="match status" value="1"/>
</dbReference>
<sequence length="598" mass="65848">MMSSLWRRSWICLVVMACSASAWIIPNVPLMAPPKSQGHRACQSSDKGHHHVHSSRVIMGASDTSSDHAKTDDATATAATARLEETARALNAALEVCVAEKFINICAVRVAPSSSVGADNASMRLGLVTAKAVAKSDATVLAIPHDDSWILTASTVQKVIFEGLLPDDYDGWTGPAGWLALGLLNEMAKLAGKGIPNKPPRKAPLQTLMEAWIEALPTPQELQQTHPYLWPNEDDQELLQSSSTKKLYLQLDDLEEDANWLQDRLWSKDRSTFPESITTNGGTTIPCFSVDGFRYAMALVQSRAVFVDGQLRLIPIMDMANHKSSANEVVGGYMGTFGTLAGTVFKSSSKLAAGQEVFASYGPKSAAEYLLEHGFVPDDVVNGNMRATAELKAELDADATFRDDKLDILEFETGSELGSMEPTQTFDVDDSGEPDFALLQFMRLVKLSGKDAFLLESIFRQEVWGFMELPVSVSNERAALTSLRSLCEGHIQDMDAVEVTKQQPQEDSSTTTTRTTLTKQQAQCKRVRDLERLALQRTMDYLQRDVEALDLKEYYQERRLKDLGLDSEWSDDDDSEEDGLGDFPVPTKRVPGGADYDF</sequence>
<dbReference type="InterPro" id="IPR015353">
    <property type="entry name" value="Rubisco_LSMT_subst-bd"/>
</dbReference>
<reference evidence="7" key="1">
    <citation type="submission" date="2021-01" db="EMBL/GenBank/DDBJ databases">
        <authorList>
            <person name="Corre E."/>
            <person name="Pelletier E."/>
            <person name="Niang G."/>
            <person name="Scheremetjew M."/>
            <person name="Finn R."/>
            <person name="Kale V."/>
            <person name="Holt S."/>
            <person name="Cochrane G."/>
            <person name="Meng A."/>
            <person name="Brown T."/>
            <person name="Cohen L."/>
        </authorList>
    </citation>
    <scope>NUCLEOTIDE SEQUENCE</scope>
    <source>
        <strain evidence="7">CCMP2084</strain>
    </source>
</reference>
<dbReference type="SUPFAM" id="SSF81822">
    <property type="entry name" value="RuBisCo LSMT C-terminal, substrate-binding domain"/>
    <property type="match status" value="1"/>
</dbReference>
<feature type="region of interest" description="Disordered" evidence="4">
    <location>
        <begin position="565"/>
        <end position="598"/>
    </location>
</feature>
<dbReference type="InterPro" id="IPR036464">
    <property type="entry name" value="Rubisco_LSMT_subst-bd_sf"/>
</dbReference>
<evidence type="ECO:0000256" key="3">
    <source>
        <dbReference type="ARBA" id="ARBA00022691"/>
    </source>
</evidence>
<feature type="compositionally biased region" description="Acidic residues" evidence="4">
    <location>
        <begin position="568"/>
        <end position="580"/>
    </location>
</feature>
<feature type="chain" id="PRO_5031352808" description="Rubisco LSMT substrate-binding domain-containing protein" evidence="5">
    <location>
        <begin position="23"/>
        <end position="598"/>
    </location>
</feature>
<dbReference type="Pfam" id="PF09273">
    <property type="entry name" value="Rubis-subs-bind"/>
    <property type="match status" value="1"/>
</dbReference>
<dbReference type="InterPro" id="IPR050600">
    <property type="entry name" value="SETD3_SETD6_MTase"/>
</dbReference>
<dbReference type="AlphaFoldDB" id="A0A7S2XL67"/>
<dbReference type="SUPFAM" id="SSF82199">
    <property type="entry name" value="SET domain"/>
    <property type="match status" value="1"/>
</dbReference>
<feature type="domain" description="Rubisco LSMT substrate-binding" evidence="6">
    <location>
        <begin position="398"/>
        <end position="531"/>
    </location>
</feature>
<evidence type="ECO:0000256" key="5">
    <source>
        <dbReference type="SAM" id="SignalP"/>
    </source>
</evidence>
<accession>A0A7S2XL67</accession>
<proteinExistence type="predicted"/>
<dbReference type="InterPro" id="IPR046341">
    <property type="entry name" value="SET_dom_sf"/>
</dbReference>
<gene>
    <name evidence="7" type="ORF">ASEP1449_LOCUS705</name>
</gene>
<organism evidence="7">
    <name type="scientific">Attheya septentrionalis</name>
    <dbReference type="NCBI Taxonomy" id="420275"/>
    <lineage>
        <taxon>Eukaryota</taxon>
        <taxon>Sar</taxon>
        <taxon>Stramenopiles</taxon>
        <taxon>Ochrophyta</taxon>
        <taxon>Bacillariophyta</taxon>
        <taxon>Coscinodiscophyceae</taxon>
        <taxon>Chaetocerotophycidae</taxon>
        <taxon>Chaetocerotales</taxon>
        <taxon>Attheyaceae</taxon>
        <taxon>Attheya</taxon>
    </lineage>
</organism>
<dbReference type="GO" id="GO:0016279">
    <property type="term" value="F:protein-lysine N-methyltransferase activity"/>
    <property type="evidence" value="ECO:0007669"/>
    <property type="project" value="TreeGrafter"/>
</dbReference>
<keyword evidence="3" id="KW-0949">S-adenosyl-L-methionine</keyword>
<keyword evidence="5" id="KW-0732">Signal</keyword>
<dbReference type="Gene3D" id="3.90.1420.10">
    <property type="entry name" value="Rubisco LSMT, substrate-binding domain"/>
    <property type="match status" value="1"/>
</dbReference>
<name>A0A7S2XL67_9STRA</name>
<evidence type="ECO:0000256" key="1">
    <source>
        <dbReference type="ARBA" id="ARBA00022603"/>
    </source>
</evidence>
<dbReference type="Gene3D" id="3.90.1410.10">
    <property type="entry name" value="set domain protein methyltransferase, domain 1"/>
    <property type="match status" value="1"/>
</dbReference>
<evidence type="ECO:0000313" key="7">
    <source>
        <dbReference type="EMBL" id="CAD9808883.1"/>
    </source>
</evidence>